<name>A0A7Y9I785_9ACTN</name>
<accession>A0A7Y9I785</accession>
<dbReference type="RefSeq" id="WP_179751527.1">
    <property type="nucleotide sequence ID" value="NZ_JACCBU010000001.1"/>
</dbReference>
<evidence type="ECO:0000313" key="1">
    <source>
        <dbReference type="EMBL" id="NYE71408.1"/>
    </source>
</evidence>
<reference evidence="1 2" key="1">
    <citation type="submission" date="2020-07" db="EMBL/GenBank/DDBJ databases">
        <title>Sequencing the genomes of 1000 actinobacteria strains.</title>
        <authorList>
            <person name="Klenk H.-P."/>
        </authorList>
    </citation>
    <scope>NUCLEOTIDE SEQUENCE [LARGE SCALE GENOMIC DNA]</scope>
    <source>
        <strain evidence="1 2">DSM 22083</strain>
    </source>
</reference>
<proteinExistence type="predicted"/>
<dbReference type="Proteomes" id="UP000569914">
    <property type="component" value="Unassembled WGS sequence"/>
</dbReference>
<keyword evidence="2" id="KW-1185">Reference proteome</keyword>
<dbReference type="EMBL" id="JACCBU010000001">
    <property type="protein sequence ID" value="NYE71408.1"/>
    <property type="molecule type" value="Genomic_DNA"/>
</dbReference>
<dbReference type="AlphaFoldDB" id="A0A7Y9I785"/>
<sequence>MRLPSDTVEPAEHRVQLWFGPHVLRTYRADPSAAEQYAQAVGSRFPGVRVTIDDQAGQGLAPLPCEQLWILTP</sequence>
<evidence type="ECO:0000313" key="2">
    <source>
        <dbReference type="Proteomes" id="UP000569914"/>
    </source>
</evidence>
<organism evidence="1 2">
    <name type="scientific">Microlunatus parietis</name>
    <dbReference type="NCBI Taxonomy" id="682979"/>
    <lineage>
        <taxon>Bacteria</taxon>
        <taxon>Bacillati</taxon>
        <taxon>Actinomycetota</taxon>
        <taxon>Actinomycetes</taxon>
        <taxon>Propionibacteriales</taxon>
        <taxon>Propionibacteriaceae</taxon>
        <taxon>Microlunatus</taxon>
    </lineage>
</organism>
<gene>
    <name evidence="1" type="ORF">BKA15_002737</name>
</gene>
<protein>
    <submittedName>
        <fullName evidence="1">Uncharacterized protein</fullName>
    </submittedName>
</protein>
<comment type="caution">
    <text evidence="1">The sequence shown here is derived from an EMBL/GenBank/DDBJ whole genome shotgun (WGS) entry which is preliminary data.</text>
</comment>